<evidence type="ECO:0000313" key="2">
    <source>
        <dbReference type="EMBL" id="KAK2074726.1"/>
    </source>
</evidence>
<gene>
    <name evidence="2" type="ORF">P8C59_008910</name>
</gene>
<comment type="caution">
    <text evidence="2">The sequence shown here is derived from an EMBL/GenBank/DDBJ whole genome shotgun (WGS) entry which is preliminary data.</text>
</comment>
<evidence type="ECO:0000256" key="1">
    <source>
        <dbReference type="SAM" id="MobiDB-lite"/>
    </source>
</evidence>
<evidence type="ECO:0000313" key="3">
    <source>
        <dbReference type="Proteomes" id="UP001217918"/>
    </source>
</evidence>
<accession>A0AAD9IC38</accession>
<sequence>MPAKPAKITLAVYRTAAYKAKRRKSAKTCTMAEDLQCSKRTTSSNAGRYTTNSSLIANKDNNNAYNRAYIPLANIEEEEGSSSNNNSVNSSTSDSADKGEGSGVYKRGEGALHCKDTLLYK</sequence>
<organism evidence="2 3">
    <name type="scientific">Phyllachora maydis</name>
    <dbReference type="NCBI Taxonomy" id="1825666"/>
    <lineage>
        <taxon>Eukaryota</taxon>
        <taxon>Fungi</taxon>
        <taxon>Dikarya</taxon>
        <taxon>Ascomycota</taxon>
        <taxon>Pezizomycotina</taxon>
        <taxon>Sordariomycetes</taxon>
        <taxon>Sordariomycetidae</taxon>
        <taxon>Phyllachorales</taxon>
        <taxon>Phyllachoraceae</taxon>
        <taxon>Phyllachora</taxon>
    </lineage>
</organism>
<feature type="compositionally biased region" description="Basic and acidic residues" evidence="1">
    <location>
        <begin position="95"/>
        <end position="107"/>
    </location>
</feature>
<name>A0AAD9IC38_9PEZI</name>
<dbReference type="AlphaFoldDB" id="A0AAD9IC38"/>
<protein>
    <submittedName>
        <fullName evidence="2">Uncharacterized protein</fullName>
    </submittedName>
</protein>
<dbReference type="Proteomes" id="UP001217918">
    <property type="component" value="Unassembled WGS sequence"/>
</dbReference>
<proteinExistence type="predicted"/>
<feature type="compositionally biased region" description="Low complexity" evidence="1">
    <location>
        <begin position="81"/>
        <end position="94"/>
    </location>
</feature>
<reference evidence="2" key="1">
    <citation type="journal article" date="2023" name="Mol. Plant Microbe Interact.">
        <title>Elucidating the Obligate Nature and Biological Capacity of an Invasive Fungal Corn Pathogen.</title>
        <authorList>
            <person name="MacCready J.S."/>
            <person name="Roggenkamp E.M."/>
            <person name="Gdanetz K."/>
            <person name="Chilvers M.I."/>
        </authorList>
    </citation>
    <scope>NUCLEOTIDE SEQUENCE</scope>
    <source>
        <strain evidence="2">PM02</strain>
    </source>
</reference>
<feature type="region of interest" description="Disordered" evidence="1">
    <location>
        <begin position="76"/>
        <end position="107"/>
    </location>
</feature>
<dbReference type="EMBL" id="JAQQPM010000008">
    <property type="protein sequence ID" value="KAK2074726.1"/>
    <property type="molecule type" value="Genomic_DNA"/>
</dbReference>
<keyword evidence="3" id="KW-1185">Reference proteome</keyword>